<keyword evidence="3" id="KW-1185">Reference proteome</keyword>
<dbReference type="Pfam" id="PF11901">
    <property type="entry name" value="DM9"/>
    <property type="match status" value="1"/>
</dbReference>
<gene>
    <name evidence="2" type="ORF">LOX96_13750</name>
</gene>
<evidence type="ECO:0000313" key="3">
    <source>
        <dbReference type="Proteomes" id="UP001139721"/>
    </source>
</evidence>
<evidence type="ECO:0000256" key="1">
    <source>
        <dbReference type="SAM" id="Phobius"/>
    </source>
</evidence>
<dbReference type="AlphaFoldDB" id="A0A9X2D2B2"/>
<keyword evidence="1" id="KW-1133">Transmembrane helix</keyword>
<dbReference type="PANTHER" id="PTHR31649:SF1">
    <property type="entry name" value="FARNESOIC ACID O-METHYL TRANSFERASE DOMAIN-CONTAINING PROTEIN"/>
    <property type="match status" value="1"/>
</dbReference>
<accession>A0A9X2D2B2</accession>
<dbReference type="Proteomes" id="UP001139721">
    <property type="component" value="Unassembled WGS sequence"/>
</dbReference>
<dbReference type="SMART" id="SM00696">
    <property type="entry name" value="DM9"/>
    <property type="match status" value="1"/>
</dbReference>
<dbReference type="PANTHER" id="PTHR31649">
    <property type="entry name" value="AGAP009604-PA"/>
    <property type="match status" value="1"/>
</dbReference>
<proteinExistence type="predicted"/>
<feature type="transmembrane region" description="Helical" evidence="1">
    <location>
        <begin position="20"/>
        <end position="38"/>
    </location>
</feature>
<sequence length="201" mass="22971">MLNIFSTWDKLNTHSSDGFYMRHLALSFFISLFVNTLWADMHQHQSLHPSPLVNALRIGTDTNGTILYLCRATLFNSVQPGKTWAGYNRCNIPYGGKEYVVDQFTIPNQRDFGHFTWEENVRGAVRIGTDTNGNPLFLCQSNFHGSVQPGKTWPGYNHCNIAFAGREIIMDDYRILSNRREIIVHSQSSVHLHSNNGHSHY</sequence>
<keyword evidence="1" id="KW-0812">Transmembrane</keyword>
<dbReference type="InterPro" id="IPR006616">
    <property type="entry name" value="DM9_repeat"/>
</dbReference>
<evidence type="ECO:0000313" key="2">
    <source>
        <dbReference type="EMBL" id="MCL9685166.1"/>
    </source>
</evidence>
<organism evidence="2 3">
    <name type="scientific">Legionella maioricensis</name>
    <dbReference type="NCBI Taxonomy" id="2896528"/>
    <lineage>
        <taxon>Bacteria</taxon>
        <taxon>Pseudomonadati</taxon>
        <taxon>Pseudomonadota</taxon>
        <taxon>Gammaproteobacteria</taxon>
        <taxon>Legionellales</taxon>
        <taxon>Legionellaceae</taxon>
        <taxon>Legionella</taxon>
    </lineage>
</organism>
<protein>
    <submittedName>
        <fullName evidence="2">DUF3421 domain-containing protein</fullName>
    </submittedName>
</protein>
<dbReference type="RefSeq" id="WP_250422903.1">
    <property type="nucleotide sequence ID" value="NZ_JAJKBJ010000019.1"/>
</dbReference>
<comment type="caution">
    <text evidence="2">The sequence shown here is derived from an EMBL/GenBank/DDBJ whole genome shotgun (WGS) entry which is preliminary data.</text>
</comment>
<name>A0A9X2D2B2_9GAMM</name>
<keyword evidence="1" id="KW-0472">Membrane</keyword>
<dbReference type="EMBL" id="JAJKBJ010000019">
    <property type="protein sequence ID" value="MCL9685166.1"/>
    <property type="molecule type" value="Genomic_DNA"/>
</dbReference>
<reference evidence="2" key="1">
    <citation type="submission" date="2021-11" db="EMBL/GenBank/DDBJ databases">
        <title>Legionella maioricencis sp. nov., a new species isolated from hot water samples in Mallorca.</title>
        <authorList>
            <person name="Crespi S."/>
            <person name="Drasar V."/>
            <person name="Salva-Serra F."/>
            <person name="Jaen-Luchoro D."/>
            <person name="Pineiro-Iglesias B."/>
            <person name="Aliaga F."/>
            <person name="Fernandez-Juarez V."/>
            <person name="Coll G."/>
            <person name="Moore E.R.B."/>
            <person name="Bennasar-Figueras A."/>
        </authorList>
    </citation>
    <scope>NUCLEOTIDE SEQUENCE</scope>
    <source>
        <strain evidence="2">HCPI-6</strain>
    </source>
</reference>